<dbReference type="Pfam" id="PF00892">
    <property type="entry name" value="EamA"/>
    <property type="match status" value="1"/>
</dbReference>
<gene>
    <name evidence="3" type="ORF">SAMN04489841_2642</name>
</gene>
<proteinExistence type="predicted"/>
<evidence type="ECO:0000313" key="3">
    <source>
        <dbReference type="EMBL" id="SEQ88833.1"/>
    </source>
</evidence>
<dbReference type="STRING" id="1186196.SAMN04489841_2642"/>
<dbReference type="AlphaFoldDB" id="A0A1H9JQ00"/>
<feature type="transmembrane region" description="Helical" evidence="1">
    <location>
        <begin position="119"/>
        <end position="136"/>
    </location>
</feature>
<name>A0A1H9JQ00_9EURY</name>
<sequence length="137" mass="13828">MVNTAILFALGALLLYGGWAVAGGVATRSLSPVNAVFLSYVASLVIVGGYVLSLRRPISGTRVDIAFALVSGAFLAAASISFYAGLARGNMAIVSAIAALYFVIPAVVGVFYFDAQLSATNVLGLALAVVAVGLVAT</sequence>
<evidence type="ECO:0000259" key="2">
    <source>
        <dbReference type="Pfam" id="PF00892"/>
    </source>
</evidence>
<keyword evidence="4" id="KW-1185">Reference proteome</keyword>
<evidence type="ECO:0000256" key="1">
    <source>
        <dbReference type="SAM" id="Phobius"/>
    </source>
</evidence>
<dbReference type="OrthoDB" id="312690at2157"/>
<dbReference type="SUPFAM" id="SSF103481">
    <property type="entry name" value="Multidrug resistance efflux transporter EmrE"/>
    <property type="match status" value="1"/>
</dbReference>
<evidence type="ECO:0000313" key="4">
    <source>
        <dbReference type="Proteomes" id="UP000199114"/>
    </source>
</evidence>
<feature type="transmembrane region" description="Helical" evidence="1">
    <location>
        <begin position="33"/>
        <end position="53"/>
    </location>
</feature>
<keyword evidence="1" id="KW-0812">Transmembrane</keyword>
<feature type="transmembrane region" description="Helical" evidence="1">
    <location>
        <begin position="65"/>
        <end position="86"/>
    </location>
</feature>
<dbReference type="InterPro" id="IPR037185">
    <property type="entry name" value="EmrE-like"/>
</dbReference>
<keyword evidence="1" id="KW-1133">Transmembrane helix</keyword>
<dbReference type="EMBL" id="FOFD01000003">
    <property type="protein sequence ID" value="SEQ88833.1"/>
    <property type="molecule type" value="Genomic_DNA"/>
</dbReference>
<protein>
    <submittedName>
        <fullName evidence="3">Uncharacterized membrane protein</fullName>
    </submittedName>
</protein>
<dbReference type="InterPro" id="IPR000620">
    <property type="entry name" value="EamA_dom"/>
</dbReference>
<feature type="transmembrane region" description="Helical" evidence="1">
    <location>
        <begin position="92"/>
        <end position="112"/>
    </location>
</feature>
<dbReference type="Proteomes" id="UP000199114">
    <property type="component" value="Unassembled WGS sequence"/>
</dbReference>
<keyword evidence="1" id="KW-0472">Membrane</keyword>
<organism evidence="3 4">
    <name type="scientific">Natrinema salaciae</name>
    <dbReference type="NCBI Taxonomy" id="1186196"/>
    <lineage>
        <taxon>Archaea</taxon>
        <taxon>Methanobacteriati</taxon>
        <taxon>Methanobacteriota</taxon>
        <taxon>Stenosarchaea group</taxon>
        <taxon>Halobacteria</taxon>
        <taxon>Halobacteriales</taxon>
        <taxon>Natrialbaceae</taxon>
        <taxon>Natrinema</taxon>
    </lineage>
</organism>
<feature type="domain" description="EamA" evidence="2">
    <location>
        <begin position="4"/>
        <end position="136"/>
    </location>
</feature>
<reference evidence="4" key="1">
    <citation type="submission" date="2016-10" db="EMBL/GenBank/DDBJ databases">
        <authorList>
            <person name="Varghese N."/>
            <person name="Submissions S."/>
        </authorList>
    </citation>
    <scope>NUCLEOTIDE SEQUENCE [LARGE SCALE GENOMIC DNA]</scope>
    <source>
        <strain evidence="4">DSM 25055</strain>
    </source>
</reference>
<dbReference type="RefSeq" id="WP_090618168.1">
    <property type="nucleotide sequence ID" value="NZ_FOFD01000003.1"/>
</dbReference>
<accession>A0A1H9JQ00</accession>
<dbReference type="GO" id="GO:0016020">
    <property type="term" value="C:membrane"/>
    <property type="evidence" value="ECO:0007669"/>
    <property type="project" value="InterPro"/>
</dbReference>